<keyword evidence="2" id="KW-1185">Reference proteome</keyword>
<dbReference type="EMBL" id="FOIM01000002">
    <property type="protein sequence ID" value="SET08828.1"/>
    <property type="molecule type" value="Genomic_DNA"/>
</dbReference>
<name>A0A1I0BPM6_9FIRM</name>
<evidence type="ECO:0000313" key="1">
    <source>
        <dbReference type="EMBL" id="SET08828.1"/>
    </source>
</evidence>
<reference evidence="2" key="1">
    <citation type="submission" date="2016-10" db="EMBL/GenBank/DDBJ databases">
        <authorList>
            <person name="Varghese N."/>
            <person name="Submissions S."/>
        </authorList>
    </citation>
    <scope>NUCLEOTIDE SEQUENCE [LARGE SCALE GENOMIC DNA]</scope>
    <source>
        <strain evidence="2">NLAE-zl-G277</strain>
    </source>
</reference>
<accession>A0A1I0BPM6</accession>
<protein>
    <submittedName>
        <fullName evidence="1">Uncharacterized protein</fullName>
    </submittedName>
</protein>
<dbReference type="RefSeq" id="WP_092360697.1">
    <property type="nucleotide sequence ID" value="NZ_CAKXUV010000089.1"/>
</dbReference>
<organism evidence="1 2">
    <name type="scientific">Enterocloster lavalensis</name>
    <dbReference type="NCBI Taxonomy" id="460384"/>
    <lineage>
        <taxon>Bacteria</taxon>
        <taxon>Bacillati</taxon>
        <taxon>Bacillota</taxon>
        <taxon>Clostridia</taxon>
        <taxon>Lachnospirales</taxon>
        <taxon>Lachnospiraceae</taxon>
        <taxon>Enterocloster</taxon>
    </lineage>
</organism>
<dbReference type="AlphaFoldDB" id="A0A1I0BPM6"/>
<evidence type="ECO:0000313" key="2">
    <source>
        <dbReference type="Proteomes" id="UP000198508"/>
    </source>
</evidence>
<sequence length="105" mass="11811">MELETLLSKLKTKYSFDQADYKKLSGTPDLEIRLKLNDSHITALIERAGRLDAIVESCANLVTIFDASTPKEDLLKTSVRCVGSNELHIFTHQSMIELLVEALFN</sequence>
<gene>
    <name evidence="1" type="ORF">SAMN05216313_10264</name>
</gene>
<proteinExistence type="predicted"/>
<dbReference type="Proteomes" id="UP000198508">
    <property type="component" value="Unassembled WGS sequence"/>
</dbReference>